<evidence type="ECO:0000313" key="3">
    <source>
        <dbReference type="EMBL" id="AXG05905.1"/>
    </source>
</evidence>
<dbReference type="KEGG" id="haq:DU484_04880"/>
<evidence type="ECO:0000313" key="5">
    <source>
        <dbReference type="Proteomes" id="UP000252985"/>
    </source>
</evidence>
<keyword evidence="6" id="KW-1185">Reference proteome</keyword>
<reference evidence="4 5" key="1">
    <citation type="submission" date="2018-07" db="EMBL/GenBank/DDBJ databases">
        <title>Genome sequences of Haloplanus sp. CBA1112.</title>
        <authorList>
            <person name="Kim Y.B."/>
            <person name="Roh S.W."/>
        </authorList>
    </citation>
    <scope>NUCLEOTIDE SEQUENCE [LARGE SCALE GENOMIC DNA]</scope>
    <source>
        <strain evidence="4 5">CBA1112</strain>
    </source>
</reference>
<dbReference type="GeneID" id="37286288"/>
<dbReference type="RefSeq" id="WP_114585053.1">
    <property type="nucleotide sequence ID" value="NZ_CP031148.1"/>
</dbReference>
<keyword evidence="2" id="KW-0812">Transmembrane</keyword>
<sequence>MAFELGFLVGSLALLGIVLYFTRIRGPSLPHEAMAEGTGEGERDGQRPGPAAGPAPTVEACELCGENPATQSVNDMAVCAQCDEDLL</sequence>
<keyword evidence="2" id="KW-1133">Transmembrane helix</keyword>
<protein>
    <submittedName>
        <fullName evidence="4">Uncharacterized protein</fullName>
    </submittedName>
</protein>
<dbReference type="Proteomes" id="UP000253273">
    <property type="component" value="Chromosome"/>
</dbReference>
<keyword evidence="2" id="KW-0472">Membrane</keyword>
<gene>
    <name evidence="4" type="ORF">DU484_04880</name>
    <name evidence="3" type="ORF">DU500_05320</name>
</gene>
<evidence type="ECO:0000313" key="6">
    <source>
        <dbReference type="Proteomes" id="UP000253273"/>
    </source>
</evidence>
<dbReference type="AlphaFoldDB" id="A0A345EAN0"/>
<name>A0A345EAN0_9EURY</name>
<dbReference type="OrthoDB" id="302230at2157"/>
<evidence type="ECO:0000313" key="4">
    <source>
        <dbReference type="EMBL" id="AXG09252.1"/>
    </source>
</evidence>
<proteinExistence type="predicted"/>
<reference evidence="3 6" key="2">
    <citation type="submission" date="2018-07" db="EMBL/GenBank/DDBJ databases">
        <title>Genome sequences of Haloplanus sp. CBA1113.</title>
        <authorList>
            <person name="Kim Y.B."/>
            <person name="Roh S.W."/>
        </authorList>
    </citation>
    <scope>NUCLEOTIDE SEQUENCE [LARGE SCALE GENOMIC DNA]</scope>
    <source>
        <strain evidence="3 6">CBA1113</strain>
    </source>
</reference>
<dbReference type="KEGG" id="haj:DU500_05320"/>
<accession>A0A345E133</accession>
<dbReference type="EMBL" id="CP031150">
    <property type="protein sequence ID" value="AXG05905.1"/>
    <property type="molecule type" value="Genomic_DNA"/>
</dbReference>
<feature type="transmembrane region" description="Helical" evidence="2">
    <location>
        <begin position="6"/>
        <end position="24"/>
    </location>
</feature>
<accession>A0A345EAN0</accession>
<evidence type="ECO:0000256" key="1">
    <source>
        <dbReference type="SAM" id="MobiDB-lite"/>
    </source>
</evidence>
<organism evidence="4 5">
    <name type="scientific">Haloplanus rubicundus</name>
    <dbReference type="NCBI Taxonomy" id="1547898"/>
    <lineage>
        <taxon>Archaea</taxon>
        <taxon>Methanobacteriati</taxon>
        <taxon>Methanobacteriota</taxon>
        <taxon>Stenosarchaea group</taxon>
        <taxon>Halobacteria</taxon>
        <taxon>Halobacteriales</taxon>
        <taxon>Haloferacaceae</taxon>
        <taxon>Haloplanus</taxon>
    </lineage>
</organism>
<evidence type="ECO:0000256" key="2">
    <source>
        <dbReference type="SAM" id="Phobius"/>
    </source>
</evidence>
<dbReference type="EMBL" id="CP031148">
    <property type="protein sequence ID" value="AXG09252.1"/>
    <property type="molecule type" value="Genomic_DNA"/>
</dbReference>
<dbReference type="Proteomes" id="UP000252985">
    <property type="component" value="Chromosome"/>
</dbReference>
<feature type="region of interest" description="Disordered" evidence="1">
    <location>
        <begin position="30"/>
        <end position="56"/>
    </location>
</feature>